<gene>
    <name evidence="11" type="ORF">LCGC14_0302090</name>
</gene>
<evidence type="ECO:0000256" key="9">
    <source>
        <dbReference type="SAM" id="MobiDB-lite"/>
    </source>
</evidence>
<name>A0A0F9WBD5_9ZZZZ</name>
<dbReference type="AlphaFoldDB" id="A0A0F9WBD5"/>
<dbReference type="CDD" id="cd02440">
    <property type="entry name" value="AdoMet_MTases"/>
    <property type="match status" value="1"/>
</dbReference>
<feature type="region of interest" description="Disordered" evidence="9">
    <location>
        <begin position="352"/>
        <end position="379"/>
    </location>
</feature>
<dbReference type="EC" id="2.1.1.137" evidence="4"/>
<evidence type="ECO:0000256" key="6">
    <source>
        <dbReference type="ARBA" id="ARBA00047941"/>
    </source>
</evidence>
<dbReference type="PANTHER" id="PTHR43675:SF8">
    <property type="entry name" value="ARSENITE METHYLTRANSFERASE"/>
    <property type="match status" value="1"/>
</dbReference>
<dbReference type="InterPro" id="IPR025714">
    <property type="entry name" value="Methyltranfer_dom"/>
</dbReference>
<feature type="domain" description="Methyltransferase" evidence="10">
    <location>
        <begin position="175"/>
        <end position="257"/>
    </location>
</feature>
<sequence>MAETRTTEAVLAGGNVEGEVLRRYKAGATQAEKGLCCPTDYDRASLDILPPEIVEKDYGCGDPSKYVRPGETVVDLGSGAGKICYILAHKVGSQGHVIGVDFNDDMLSLSRKYVDEMGDKLGYRNVRFAKGKIQDLALDLDKAQDWLDRRPIAAVEDLYDFQAECERLRREDPLIADAGVDVIVSNCVLNLARPEDKGTLFAEMHRVLRKGGRAVISDIVCDEGPTPEIKADPELWSGCIAGAMREDEFLEMFERAGFYGTEIMVRQDEPWQVIDGIEFRSITVQAFKGKEGPCIERNQAVIYKGPWKCVCDDDGHMLHRGQRMAVCDKTFGIMTSPAGPYAGQIVAVPPQDEVPPEQATPFDCKRSDTRHPRETKGQDYDITRTASSDCCSLDSECCG</sequence>
<evidence type="ECO:0000259" key="10">
    <source>
        <dbReference type="Pfam" id="PF13847"/>
    </source>
</evidence>
<dbReference type="Pfam" id="PF13847">
    <property type="entry name" value="Methyltransf_31"/>
    <property type="match status" value="2"/>
</dbReference>
<feature type="compositionally biased region" description="Basic and acidic residues" evidence="9">
    <location>
        <begin position="363"/>
        <end position="379"/>
    </location>
</feature>
<evidence type="ECO:0000256" key="1">
    <source>
        <dbReference type="ARBA" id="ARBA00022679"/>
    </source>
</evidence>
<feature type="domain" description="Methyltransferase" evidence="10">
    <location>
        <begin position="69"/>
        <end position="167"/>
    </location>
</feature>
<evidence type="ECO:0000256" key="3">
    <source>
        <dbReference type="ARBA" id="ARBA00034487"/>
    </source>
</evidence>
<comment type="catalytic activity">
    <reaction evidence="6">
        <text>arsenic triglutathione + [thioredoxin]-dithiol + S-adenosyl-L-methionine + 2 H2O = methylarsonous acid + [thioredoxin]-disulfide + 3 glutathione + S-adenosyl-L-homocysteine + H(+)</text>
        <dbReference type="Rhea" id="RHEA:69460"/>
        <dbReference type="Rhea" id="RHEA-COMP:10698"/>
        <dbReference type="Rhea" id="RHEA-COMP:10700"/>
        <dbReference type="ChEBI" id="CHEBI:15377"/>
        <dbReference type="ChEBI" id="CHEBI:15378"/>
        <dbReference type="ChEBI" id="CHEBI:17826"/>
        <dbReference type="ChEBI" id="CHEBI:29950"/>
        <dbReference type="ChEBI" id="CHEBI:50058"/>
        <dbReference type="ChEBI" id="CHEBI:57856"/>
        <dbReference type="ChEBI" id="CHEBI:57925"/>
        <dbReference type="ChEBI" id="CHEBI:59789"/>
        <dbReference type="ChEBI" id="CHEBI:183640"/>
        <dbReference type="EC" id="2.1.1.137"/>
    </reaction>
</comment>
<proteinExistence type="inferred from homology"/>
<dbReference type="PANTHER" id="PTHR43675">
    <property type="entry name" value="ARSENITE METHYLTRANSFERASE"/>
    <property type="match status" value="1"/>
</dbReference>
<organism evidence="11">
    <name type="scientific">marine sediment metagenome</name>
    <dbReference type="NCBI Taxonomy" id="412755"/>
    <lineage>
        <taxon>unclassified sequences</taxon>
        <taxon>metagenomes</taxon>
        <taxon>ecological metagenomes</taxon>
    </lineage>
</organism>
<evidence type="ECO:0000256" key="7">
    <source>
        <dbReference type="ARBA" id="ARBA00047943"/>
    </source>
</evidence>
<dbReference type="GO" id="GO:0030791">
    <property type="term" value="F:arsenite methyltransferase activity"/>
    <property type="evidence" value="ECO:0007669"/>
    <property type="project" value="UniProtKB-EC"/>
</dbReference>
<protein>
    <recommendedName>
        <fullName evidence="5">Arsenite methyltransferase</fullName>
        <ecNumber evidence="4">2.1.1.137</ecNumber>
    </recommendedName>
</protein>
<comment type="catalytic activity">
    <reaction evidence="7">
        <text>arsenic triglutathione + 2 [thioredoxin]-dithiol + 2 S-adenosyl-L-methionine + H2O = dimethylarsinous acid + 2 [thioredoxin]-disulfide + 3 glutathione + 2 S-adenosyl-L-homocysteine + 2 H(+)</text>
        <dbReference type="Rhea" id="RHEA:69464"/>
        <dbReference type="Rhea" id="RHEA-COMP:10698"/>
        <dbReference type="Rhea" id="RHEA-COMP:10700"/>
        <dbReference type="ChEBI" id="CHEBI:15377"/>
        <dbReference type="ChEBI" id="CHEBI:15378"/>
        <dbReference type="ChEBI" id="CHEBI:23808"/>
        <dbReference type="ChEBI" id="CHEBI:29950"/>
        <dbReference type="ChEBI" id="CHEBI:50058"/>
        <dbReference type="ChEBI" id="CHEBI:57856"/>
        <dbReference type="ChEBI" id="CHEBI:57925"/>
        <dbReference type="ChEBI" id="CHEBI:59789"/>
        <dbReference type="ChEBI" id="CHEBI:183640"/>
        <dbReference type="EC" id="2.1.1.137"/>
    </reaction>
</comment>
<accession>A0A0F9WBD5</accession>
<evidence type="ECO:0000256" key="2">
    <source>
        <dbReference type="ARBA" id="ARBA00022691"/>
    </source>
</evidence>
<evidence type="ECO:0000256" key="5">
    <source>
        <dbReference type="ARBA" id="ARBA00034545"/>
    </source>
</evidence>
<keyword evidence="2" id="KW-0949">S-adenosyl-L-methionine</keyword>
<dbReference type="EMBL" id="LAZR01000190">
    <property type="protein sequence ID" value="KKN83096.1"/>
    <property type="molecule type" value="Genomic_DNA"/>
</dbReference>
<comment type="catalytic activity">
    <reaction evidence="8">
        <text>arsenic triglutathione + 3 [thioredoxin]-dithiol + 3 S-adenosyl-L-methionine = trimethylarsine + 3 [thioredoxin]-disulfide + 3 glutathione + 3 S-adenosyl-L-homocysteine + 3 H(+)</text>
        <dbReference type="Rhea" id="RHEA:69432"/>
        <dbReference type="Rhea" id="RHEA-COMP:10698"/>
        <dbReference type="Rhea" id="RHEA-COMP:10700"/>
        <dbReference type="ChEBI" id="CHEBI:15378"/>
        <dbReference type="ChEBI" id="CHEBI:27130"/>
        <dbReference type="ChEBI" id="CHEBI:29950"/>
        <dbReference type="ChEBI" id="CHEBI:50058"/>
        <dbReference type="ChEBI" id="CHEBI:57856"/>
        <dbReference type="ChEBI" id="CHEBI:57925"/>
        <dbReference type="ChEBI" id="CHEBI:59789"/>
        <dbReference type="ChEBI" id="CHEBI:183640"/>
        <dbReference type="EC" id="2.1.1.137"/>
    </reaction>
</comment>
<keyword evidence="1" id="KW-0808">Transferase</keyword>
<comment type="caution">
    <text evidence="11">The sequence shown here is derived from an EMBL/GenBank/DDBJ whole genome shotgun (WGS) entry which is preliminary data.</text>
</comment>
<evidence type="ECO:0000256" key="4">
    <source>
        <dbReference type="ARBA" id="ARBA00034521"/>
    </source>
</evidence>
<evidence type="ECO:0000256" key="8">
    <source>
        <dbReference type="ARBA" id="ARBA00048428"/>
    </source>
</evidence>
<evidence type="ECO:0000313" key="11">
    <source>
        <dbReference type="EMBL" id="KKN83096.1"/>
    </source>
</evidence>
<dbReference type="SUPFAM" id="SSF53335">
    <property type="entry name" value="S-adenosyl-L-methionine-dependent methyltransferases"/>
    <property type="match status" value="1"/>
</dbReference>
<dbReference type="InterPro" id="IPR026669">
    <property type="entry name" value="Arsenite_MeTrfase-like"/>
</dbReference>
<dbReference type="Gene3D" id="3.40.50.150">
    <property type="entry name" value="Vaccinia Virus protein VP39"/>
    <property type="match status" value="2"/>
</dbReference>
<dbReference type="InterPro" id="IPR029063">
    <property type="entry name" value="SAM-dependent_MTases_sf"/>
</dbReference>
<comment type="similarity">
    <text evidence="3">Belongs to the methyltransferase superfamily. Arsenite methyltransferase family.</text>
</comment>
<reference evidence="11" key="1">
    <citation type="journal article" date="2015" name="Nature">
        <title>Complex archaea that bridge the gap between prokaryotes and eukaryotes.</title>
        <authorList>
            <person name="Spang A."/>
            <person name="Saw J.H."/>
            <person name="Jorgensen S.L."/>
            <person name="Zaremba-Niedzwiedzka K."/>
            <person name="Martijn J."/>
            <person name="Lind A.E."/>
            <person name="van Eijk R."/>
            <person name="Schleper C."/>
            <person name="Guy L."/>
            <person name="Ettema T.J."/>
        </authorList>
    </citation>
    <scope>NUCLEOTIDE SEQUENCE</scope>
</reference>